<evidence type="ECO:0000313" key="3">
    <source>
        <dbReference type="EMBL" id="RPF70327.1"/>
    </source>
</evidence>
<feature type="chain" id="PRO_5018025972" evidence="2">
    <location>
        <begin position="22"/>
        <end position="301"/>
    </location>
</feature>
<keyword evidence="1" id="KW-0812">Transmembrane</keyword>
<evidence type="ECO:0000256" key="2">
    <source>
        <dbReference type="SAM" id="SignalP"/>
    </source>
</evidence>
<feature type="signal peptide" evidence="2">
    <location>
        <begin position="1"/>
        <end position="21"/>
    </location>
</feature>
<reference evidence="3 4" key="1">
    <citation type="submission" date="2018-11" db="EMBL/GenBank/DDBJ databases">
        <title>Erythrobacter spongiae sp. nov., isolated from a marine sponge.</title>
        <authorList>
            <person name="Zhuang L."/>
            <person name="Luo L."/>
        </authorList>
    </citation>
    <scope>NUCLEOTIDE SEQUENCE [LARGE SCALE GENOMIC DNA]</scope>
    <source>
        <strain evidence="3 4">HN-E23</strain>
    </source>
</reference>
<accession>A0A3N5CP21</accession>
<name>A0A3N5CP21_9SPHN</name>
<proteinExistence type="predicted"/>
<keyword evidence="4" id="KW-1185">Reference proteome</keyword>
<organism evidence="3 4">
    <name type="scientific">Aurantiacibacter spongiae</name>
    <dbReference type="NCBI Taxonomy" id="2488860"/>
    <lineage>
        <taxon>Bacteria</taxon>
        <taxon>Pseudomonadati</taxon>
        <taxon>Pseudomonadota</taxon>
        <taxon>Alphaproteobacteria</taxon>
        <taxon>Sphingomonadales</taxon>
        <taxon>Erythrobacteraceae</taxon>
        <taxon>Aurantiacibacter</taxon>
    </lineage>
</organism>
<sequence length="301" mass="31769">MRAFVTFCLAMLSATGSPASARPVEPPPEVARLLERLDPRSGGIAITQAHASLDLGEDYIFYGPQDARSILIGLWGNHPDEANSALGLVMPAGTTPLSDSWGAVVTFEQSGWVSNADAREVDPEAVLDAMRQTSADLNARRRAAGNAGVEIVGWVAQPRYDSVDHSVVWARELDFDDADVNTLNYEIRALGRRGVLSLNVVSAMPRLAEIREAADALAGRAAFDPGYRYADYDSATDVAAGYGIAGLVAGGAGLAVAKNAGAFALLVKVAKPLIVAALILAGLFFGPLRRLIGRRRVAGQT</sequence>
<evidence type="ECO:0000313" key="4">
    <source>
        <dbReference type="Proteomes" id="UP000275232"/>
    </source>
</evidence>
<keyword evidence="1" id="KW-1133">Transmembrane helix</keyword>
<protein>
    <submittedName>
        <fullName evidence="3">DUF2167 domain-containing protein</fullName>
    </submittedName>
</protein>
<gene>
    <name evidence="3" type="ORF">EG799_00790</name>
</gene>
<dbReference type="InterPro" id="IPR018682">
    <property type="entry name" value="DUF2167_membr"/>
</dbReference>
<dbReference type="Proteomes" id="UP000275232">
    <property type="component" value="Unassembled WGS sequence"/>
</dbReference>
<dbReference type="AlphaFoldDB" id="A0A3N5CP21"/>
<keyword evidence="2" id="KW-0732">Signal</keyword>
<feature type="transmembrane region" description="Helical" evidence="1">
    <location>
        <begin position="262"/>
        <end position="286"/>
    </location>
</feature>
<keyword evidence="1" id="KW-0472">Membrane</keyword>
<evidence type="ECO:0000256" key="1">
    <source>
        <dbReference type="SAM" id="Phobius"/>
    </source>
</evidence>
<dbReference type="Pfam" id="PF09935">
    <property type="entry name" value="DUF2167"/>
    <property type="match status" value="1"/>
</dbReference>
<dbReference type="EMBL" id="RPFZ01000001">
    <property type="protein sequence ID" value="RPF70327.1"/>
    <property type="molecule type" value="Genomic_DNA"/>
</dbReference>
<comment type="caution">
    <text evidence="3">The sequence shown here is derived from an EMBL/GenBank/DDBJ whole genome shotgun (WGS) entry which is preliminary data.</text>
</comment>